<evidence type="ECO:0000313" key="4">
    <source>
        <dbReference type="Proteomes" id="UP000626092"/>
    </source>
</evidence>
<proteinExistence type="inferred from homology"/>
<dbReference type="SUPFAM" id="SSF52540">
    <property type="entry name" value="P-loop containing nucleoside triphosphate hydrolases"/>
    <property type="match status" value="1"/>
</dbReference>
<sequence length="215" mass="23575">MACASEALDLYDVSDCISISAHIKKVDVQMDINRLNRAQCKAYDAITSSIIQNRGKIFFVSGGAGTGKTFLYNTIALKCCSLGHIVVTIASSGIASLLLVGGRIAHSTFCIPLDDEVTMPHTHCVEAVDRTLRDICNCEKPFWGITVVLGGDFRQILPIITKGVREQIVNASLRHSVLWKETNVLTLDVNMRLDQTDQGNANFAKFLTEVVLLDF</sequence>
<keyword evidence="4" id="KW-1185">Reference proteome</keyword>
<dbReference type="Gene3D" id="3.40.50.300">
    <property type="entry name" value="P-loop containing nucleotide triphosphate hydrolases"/>
    <property type="match status" value="1"/>
</dbReference>
<accession>A0A834HLZ2</accession>
<keyword evidence="1" id="KW-0378">Hydrolase</keyword>
<dbReference type="Pfam" id="PF05970">
    <property type="entry name" value="PIF1"/>
    <property type="match status" value="2"/>
</dbReference>
<dbReference type="GO" id="GO:0000723">
    <property type="term" value="P:telomere maintenance"/>
    <property type="evidence" value="ECO:0007669"/>
    <property type="project" value="InterPro"/>
</dbReference>
<dbReference type="Proteomes" id="UP000626092">
    <property type="component" value="Unassembled WGS sequence"/>
</dbReference>
<comment type="similarity">
    <text evidence="1">Belongs to the helicase family.</text>
</comment>
<comment type="catalytic activity">
    <reaction evidence="1">
        <text>ATP + H2O = ADP + phosphate + H(+)</text>
        <dbReference type="Rhea" id="RHEA:13065"/>
        <dbReference type="ChEBI" id="CHEBI:15377"/>
        <dbReference type="ChEBI" id="CHEBI:15378"/>
        <dbReference type="ChEBI" id="CHEBI:30616"/>
        <dbReference type="ChEBI" id="CHEBI:43474"/>
        <dbReference type="ChEBI" id="CHEBI:456216"/>
        <dbReference type="EC" id="5.6.2.3"/>
    </reaction>
</comment>
<dbReference type="GO" id="GO:0005524">
    <property type="term" value="F:ATP binding"/>
    <property type="evidence" value="ECO:0007669"/>
    <property type="project" value="UniProtKB-KW"/>
</dbReference>
<dbReference type="InterPro" id="IPR010285">
    <property type="entry name" value="DNA_helicase_pif1-like_DEAD"/>
</dbReference>
<dbReference type="EC" id="5.6.2.3" evidence="1"/>
<dbReference type="PANTHER" id="PTHR10492:SF57">
    <property type="entry name" value="ATP-DEPENDENT DNA HELICASE"/>
    <property type="match status" value="1"/>
</dbReference>
<dbReference type="AlphaFoldDB" id="A0A834HLZ2"/>
<dbReference type="OrthoDB" id="1918649at2759"/>
<dbReference type="PANTHER" id="PTHR10492">
    <property type="match status" value="1"/>
</dbReference>
<dbReference type="InterPro" id="IPR027417">
    <property type="entry name" value="P-loop_NTPase"/>
</dbReference>
<gene>
    <name evidence="3" type="ORF">RHSIM_Rhsim01G0099600</name>
</gene>
<comment type="caution">
    <text evidence="3">The sequence shown here is derived from an EMBL/GenBank/DDBJ whole genome shotgun (WGS) entry which is preliminary data.</text>
</comment>
<evidence type="ECO:0000256" key="1">
    <source>
        <dbReference type="RuleBase" id="RU363044"/>
    </source>
</evidence>
<keyword evidence="1" id="KW-0227">DNA damage</keyword>
<dbReference type="EMBL" id="WJXA01000001">
    <property type="protein sequence ID" value="KAF7153354.1"/>
    <property type="molecule type" value="Genomic_DNA"/>
</dbReference>
<comment type="cofactor">
    <cofactor evidence="1">
        <name>Mg(2+)</name>
        <dbReference type="ChEBI" id="CHEBI:18420"/>
    </cofactor>
</comment>
<dbReference type="GO" id="GO:0043139">
    <property type="term" value="F:5'-3' DNA helicase activity"/>
    <property type="evidence" value="ECO:0007669"/>
    <property type="project" value="UniProtKB-EC"/>
</dbReference>
<keyword evidence="1" id="KW-0234">DNA repair</keyword>
<dbReference type="GO" id="GO:0006310">
    <property type="term" value="P:DNA recombination"/>
    <property type="evidence" value="ECO:0007669"/>
    <property type="project" value="UniProtKB-KW"/>
</dbReference>
<organism evidence="3 4">
    <name type="scientific">Rhododendron simsii</name>
    <name type="common">Sims's rhododendron</name>
    <dbReference type="NCBI Taxonomy" id="118357"/>
    <lineage>
        <taxon>Eukaryota</taxon>
        <taxon>Viridiplantae</taxon>
        <taxon>Streptophyta</taxon>
        <taxon>Embryophyta</taxon>
        <taxon>Tracheophyta</taxon>
        <taxon>Spermatophyta</taxon>
        <taxon>Magnoliopsida</taxon>
        <taxon>eudicotyledons</taxon>
        <taxon>Gunneridae</taxon>
        <taxon>Pentapetalae</taxon>
        <taxon>asterids</taxon>
        <taxon>Ericales</taxon>
        <taxon>Ericaceae</taxon>
        <taxon>Ericoideae</taxon>
        <taxon>Rhodoreae</taxon>
        <taxon>Rhododendron</taxon>
    </lineage>
</organism>
<reference evidence="3" key="1">
    <citation type="submission" date="2019-11" db="EMBL/GenBank/DDBJ databases">
        <authorList>
            <person name="Liu Y."/>
            <person name="Hou J."/>
            <person name="Li T.-Q."/>
            <person name="Guan C.-H."/>
            <person name="Wu X."/>
            <person name="Wu H.-Z."/>
            <person name="Ling F."/>
            <person name="Zhang R."/>
            <person name="Shi X.-G."/>
            <person name="Ren J.-P."/>
            <person name="Chen E.-F."/>
            <person name="Sun J.-M."/>
        </authorList>
    </citation>
    <scope>NUCLEOTIDE SEQUENCE</scope>
    <source>
        <strain evidence="3">Adult_tree_wgs_1</strain>
        <tissue evidence="3">Leaves</tissue>
    </source>
</reference>
<evidence type="ECO:0000313" key="3">
    <source>
        <dbReference type="EMBL" id="KAF7153354.1"/>
    </source>
</evidence>
<keyword evidence="1" id="KW-0347">Helicase</keyword>
<feature type="domain" description="DNA helicase Pif1-like DEAD-box helicase" evidence="2">
    <location>
        <begin position="35"/>
        <end position="114"/>
    </location>
</feature>
<evidence type="ECO:0000259" key="2">
    <source>
        <dbReference type="Pfam" id="PF05970"/>
    </source>
</evidence>
<protein>
    <recommendedName>
        <fullName evidence="1">ATP-dependent DNA helicase</fullName>
        <ecNumber evidence="1">5.6.2.3</ecNumber>
    </recommendedName>
</protein>
<dbReference type="GO" id="GO:0006281">
    <property type="term" value="P:DNA repair"/>
    <property type="evidence" value="ECO:0007669"/>
    <property type="project" value="UniProtKB-KW"/>
</dbReference>
<keyword evidence="1" id="KW-0233">DNA recombination</keyword>
<feature type="domain" description="DNA helicase Pif1-like DEAD-box helicase" evidence="2">
    <location>
        <begin position="115"/>
        <end position="206"/>
    </location>
</feature>
<name>A0A834HLZ2_RHOSS</name>
<dbReference type="GO" id="GO:0016787">
    <property type="term" value="F:hydrolase activity"/>
    <property type="evidence" value="ECO:0007669"/>
    <property type="project" value="UniProtKB-KW"/>
</dbReference>
<keyword evidence="1" id="KW-0067">ATP-binding</keyword>
<keyword evidence="1" id="KW-0547">Nucleotide-binding</keyword>